<feature type="compositionally biased region" description="Acidic residues" evidence="2">
    <location>
        <begin position="25"/>
        <end position="35"/>
    </location>
</feature>
<evidence type="ECO:0000256" key="2">
    <source>
        <dbReference type="SAM" id="MobiDB-lite"/>
    </source>
</evidence>
<gene>
    <name evidence="3" type="ORF">PRI8871_02963</name>
</gene>
<feature type="compositionally biased region" description="Acidic residues" evidence="2">
    <location>
        <begin position="66"/>
        <end position="106"/>
    </location>
</feature>
<name>A0A2R8AYN0_9RHOB</name>
<keyword evidence="4" id="KW-1185">Reference proteome</keyword>
<accession>A0A2R8AYN0</accession>
<dbReference type="EMBL" id="OMOJ01000007">
    <property type="protein sequence ID" value="SPF81142.1"/>
    <property type="molecule type" value="Genomic_DNA"/>
</dbReference>
<feature type="compositionally biased region" description="Pro residues" evidence="2">
    <location>
        <begin position="112"/>
        <end position="122"/>
    </location>
</feature>
<evidence type="ECO:0000313" key="4">
    <source>
        <dbReference type="Proteomes" id="UP000244904"/>
    </source>
</evidence>
<dbReference type="AlphaFoldDB" id="A0A2R8AYN0"/>
<evidence type="ECO:0008006" key="5">
    <source>
        <dbReference type="Google" id="ProtNLM"/>
    </source>
</evidence>
<organism evidence="3 4">
    <name type="scientific">Pseudoprimorskyibacter insulae</name>
    <dbReference type="NCBI Taxonomy" id="1695997"/>
    <lineage>
        <taxon>Bacteria</taxon>
        <taxon>Pseudomonadati</taxon>
        <taxon>Pseudomonadota</taxon>
        <taxon>Alphaproteobacteria</taxon>
        <taxon>Rhodobacterales</taxon>
        <taxon>Paracoccaceae</taxon>
        <taxon>Pseudoprimorskyibacter</taxon>
    </lineage>
</organism>
<reference evidence="4" key="1">
    <citation type="submission" date="2018-03" db="EMBL/GenBank/DDBJ databases">
        <authorList>
            <person name="Rodrigo-Torres L."/>
            <person name="Arahal R. D."/>
            <person name="Lucena T."/>
        </authorList>
    </citation>
    <scope>NUCLEOTIDE SEQUENCE [LARGE SCALE GENOMIC DNA]</scope>
    <source>
        <strain evidence="4">CECT 8871</strain>
    </source>
</reference>
<evidence type="ECO:0000313" key="3">
    <source>
        <dbReference type="EMBL" id="SPF81142.1"/>
    </source>
</evidence>
<dbReference type="OrthoDB" id="7659420at2"/>
<feature type="coiled-coil region" evidence="1">
    <location>
        <begin position="227"/>
        <end position="292"/>
    </location>
</feature>
<feature type="region of interest" description="Disordered" evidence="2">
    <location>
        <begin position="1"/>
        <end position="125"/>
    </location>
</feature>
<protein>
    <recommendedName>
        <fullName evidence="5">Mitochondrial inner membrane protein</fullName>
    </recommendedName>
</protein>
<evidence type="ECO:0000256" key="1">
    <source>
        <dbReference type="SAM" id="Coils"/>
    </source>
</evidence>
<dbReference type="RefSeq" id="WP_108886995.1">
    <property type="nucleotide sequence ID" value="NZ_OMOJ01000007.1"/>
</dbReference>
<dbReference type="Proteomes" id="UP000244904">
    <property type="component" value="Unassembled WGS sequence"/>
</dbReference>
<keyword evidence="1" id="KW-0175">Coiled coil</keyword>
<proteinExistence type="predicted"/>
<sequence>MADTKNTDEPQETPIVSSEKASEDQIADAEVIEEVPADHAAESTDQDVEPDTDEAIALQEPGTEAPADETEVSDEPAPEETPADDADEVELTAESDAETVEDDAPVVDETPAPAPVAPPEADPAPRKGGFLPMLLGGVAAGVIGFGVGQYSNDGWPFNGAAEQSTFEADTQAALADLAKADDAISGRVDATEAALNDIDLSALDQLAPIAGKTEDLAAASQSQADQLQALADQLAALTARFDELEKRPVAETVSPEAIAAYERELENLRLAMEGQRAEIETMARDAVAAEQNAEAQAQIARARAALAEVVAGLDTGAGFADSLQTIATSAGATVPDALAAVAADGAPTQGALIEAFPEAARAALSAARATESGEGSGRIATFLLDRVGARSVAPREGTDADAVLSRAEAAVKAGDIAGALAELSALPEVAQAEMNAWAALAQTRLDALQAADALSQELNQK</sequence>
<feature type="compositionally biased region" description="Acidic residues" evidence="2">
    <location>
        <begin position="44"/>
        <end position="54"/>
    </location>
</feature>